<reference evidence="1 2" key="1">
    <citation type="submission" date="2020-08" db="EMBL/GenBank/DDBJ databases">
        <title>Plant Genome Project.</title>
        <authorList>
            <person name="Zhang R.-G."/>
        </authorList>
    </citation>
    <scope>NUCLEOTIDE SEQUENCE [LARGE SCALE GENOMIC DNA]</scope>
    <source>
        <tissue evidence="1">Rhizome</tissue>
    </source>
</reference>
<keyword evidence="2" id="KW-1185">Reference proteome</keyword>
<comment type="caution">
    <text evidence="1">The sequence shown here is derived from an EMBL/GenBank/DDBJ whole genome shotgun (WGS) entry which is preliminary data.</text>
</comment>
<protein>
    <submittedName>
        <fullName evidence="1">Uncharacterized protein</fullName>
    </submittedName>
</protein>
<gene>
    <name evidence="1" type="ORF">ZIOFF_047442</name>
</gene>
<dbReference type="AlphaFoldDB" id="A0A8J5FQV1"/>
<organism evidence="1 2">
    <name type="scientific">Zingiber officinale</name>
    <name type="common">Ginger</name>
    <name type="synonym">Amomum zingiber</name>
    <dbReference type="NCBI Taxonomy" id="94328"/>
    <lineage>
        <taxon>Eukaryota</taxon>
        <taxon>Viridiplantae</taxon>
        <taxon>Streptophyta</taxon>
        <taxon>Embryophyta</taxon>
        <taxon>Tracheophyta</taxon>
        <taxon>Spermatophyta</taxon>
        <taxon>Magnoliopsida</taxon>
        <taxon>Liliopsida</taxon>
        <taxon>Zingiberales</taxon>
        <taxon>Zingiberaceae</taxon>
        <taxon>Zingiber</taxon>
    </lineage>
</organism>
<dbReference type="EMBL" id="JACMSC010000013">
    <property type="protein sequence ID" value="KAG6492479.1"/>
    <property type="molecule type" value="Genomic_DNA"/>
</dbReference>
<sequence length="100" mass="11491">MLPELTITADFRALVWVHNHRRRRLPSSSDGGPDRRLTEVLAGCRFPFPEPRLDLLSRLCTEIDKDLDASISRTCILNSCQIDQEVLIDRVAAVWWEIFG</sequence>
<evidence type="ECO:0000313" key="1">
    <source>
        <dbReference type="EMBL" id="KAG6492479.1"/>
    </source>
</evidence>
<proteinExistence type="predicted"/>
<dbReference type="Proteomes" id="UP000734854">
    <property type="component" value="Unassembled WGS sequence"/>
</dbReference>
<evidence type="ECO:0000313" key="2">
    <source>
        <dbReference type="Proteomes" id="UP000734854"/>
    </source>
</evidence>
<accession>A0A8J5FQV1</accession>
<name>A0A8J5FQV1_ZINOF</name>